<dbReference type="EMBL" id="JACICC010000019">
    <property type="protein sequence ID" value="MBB3811434.1"/>
    <property type="molecule type" value="Genomic_DNA"/>
</dbReference>
<dbReference type="AlphaFoldDB" id="A0A7W5Z878"/>
<gene>
    <name evidence="1" type="ORF">FHS81_003548</name>
</gene>
<dbReference type="GO" id="GO:0006508">
    <property type="term" value="P:proteolysis"/>
    <property type="evidence" value="ECO:0007669"/>
    <property type="project" value="UniProtKB-KW"/>
</dbReference>
<evidence type="ECO:0000313" key="1">
    <source>
        <dbReference type="EMBL" id="MBB3811434.1"/>
    </source>
</evidence>
<proteinExistence type="predicted"/>
<accession>A0A7W5Z878</accession>
<reference evidence="1 2" key="1">
    <citation type="submission" date="2020-08" db="EMBL/GenBank/DDBJ databases">
        <title>Genomic Encyclopedia of Type Strains, Phase IV (KMG-IV): sequencing the most valuable type-strain genomes for metagenomic binning, comparative biology and taxonomic classification.</title>
        <authorList>
            <person name="Goeker M."/>
        </authorList>
    </citation>
    <scope>NUCLEOTIDE SEQUENCE [LARGE SCALE GENOMIC DNA]</scope>
    <source>
        <strain evidence="1 2">DSM 28760</strain>
    </source>
</reference>
<evidence type="ECO:0000313" key="2">
    <source>
        <dbReference type="Proteomes" id="UP000537592"/>
    </source>
</evidence>
<keyword evidence="1" id="KW-0645">Protease</keyword>
<name>A0A7W5Z878_9HYPH</name>
<dbReference type="Proteomes" id="UP000537592">
    <property type="component" value="Unassembled WGS sequence"/>
</dbReference>
<dbReference type="RefSeq" id="WP_183754812.1">
    <property type="nucleotide sequence ID" value="NZ_JACICC010000019.1"/>
</dbReference>
<dbReference type="GO" id="GO:0008233">
    <property type="term" value="F:peptidase activity"/>
    <property type="evidence" value="ECO:0007669"/>
    <property type="project" value="UniProtKB-KW"/>
</dbReference>
<comment type="caution">
    <text evidence="1">The sequence shown here is derived from an EMBL/GenBank/DDBJ whole genome shotgun (WGS) entry which is preliminary data.</text>
</comment>
<sequence>MVDKPLFETALFDIAILFREGGFYGRVRYKTSSLYPSMVMHGIGNSVAVLERLLK</sequence>
<keyword evidence="2" id="KW-1185">Reference proteome</keyword>
<protein>
    <submittedName>
        <fullName evidence="1">Membrane protease YdiL (CAAX protease family)</fullName>
    </submittedName>
</protein>
<keyword evidence="1" id="KW-0378">Hydrolase</keyword>
<organism evidence="1 2">
    <name type="scientific">Pseudochelatococcus contaminans</name>
    <dbReference type="NCBI Taxonomy" id="1538103"/>
    <lineage>
        <taxon>Bacteria</taxon>
        <taxon>Pseudomonadati</taxon>
        <taxon>Pseudomonadota</taxon>
        <taxon>Alphaproteobacteria</taxon>
        <taxon>Hyphomicrobiales</taxon>
        <taxon>Chelatococcaceae</taxon>
        <taxon>Pseudochelatococcus</taxon>
    </lineage>
</organism>